<dbReference type="AlphaFoldDB" id="A0A9N9KMN6"/>
<dbReference type="Pfam" id="PF11951">
    <property type="entry name" value="Fungal_trans_2"/>
    <property type="match status" value="1"/>
</dbReference>
<evidence type="ECO:0000256" key="1">
    <source>
        <dbReference type="SAM" id="MobiDB-lite"/>
    </source>
</evidence>
<dbReference type="EMBL" id="CAJVRL010000035">
    <property type="protein sequence ID" value="CAG8950109.1"/>
    <property type="molecule type" value="Genomic_DNA"/>
</dbReference>
<accession>A0A9N9KMN6</accession>
<feature type="region of interest" description="Disordered" evidence="1">
    <location>
        <begin position="1"/>
        <end position="37"/>
    </location>
</feature>
<reference evidence="2" key="1">
    <citation type="submission" date="2021-07" db="EMBL/GenBank/DDBJ databases">
        <authorList>
            <person name="Durling M."/>
        </authorList>
    </citation>
    <scope>NUCLEOTIDE SEQUENCE</scope>
</reference>
<feature type="compositionally biased region" description="Low complexity" evidence="1">
    <location>
        <begin position="12"/>
        <end position="23"/>
    </location>
</feature>
<organism evidence="2 3">
    <name type="scientific">Hymenoscyphus fraxineus</name>
    <dbReference type="NCBI Taxonomy" id="746836"/>
    <lineage>
        <taxon>Eukaryota</taxon>
        <taxon>Fungi</taxon>
        <taxon>Dikarya</taxon>
        <taxon>Ascomycota</taxon>
        <taxon>Pezizomycotina</taxon>
        <taxon>Leotiomycetes</taxon>
        <taxon>Helotiales</taxon>
        <taxon>Helotiaceae</taxon>
        <taxon>Hymenoscyphus</taxon>
    </lineage>
</organism>
<evidence type="ECO:0000313" key="3">
    <source>
        <dbReference type="Proteomes" id="UP000696280"/>
    </source>
</evidence>
<evidence type="ECO:0000313" key="2">
    <source>
        <dbReference type="EMBL" id="CAG8950109.1"/>
    </source>
</evidence>
<keyword evidence="3" id="KW-1185">Reference proteome</keyword>
<dbReference type="OrthoDB" id="3492759at2759"/>
<dbReference type="Proteomes" id="UP000696280">
    <property type="component" value="Unassembled WGS sequence"/>
</dbReference>
<dbReference type="InterPro" id="IPR021858">
    <property type="entry name" value="Fun_TF"/>
</dbReference>
<proteinExistence type="predicted"/>
<name>A0A9N9KMN6_9HELO</name>
<dbReference type="PANTHER" id="PTHR37540:SF5">
    <property type="entry name" value="TRANSCRIPTION FACTOR DOMAIN-CONTAINING PROTEIN"/>
    <property type="match status" value="1"/>
</dbReference>
<comment type="caution">
    <text evidence="2">The sequence shown here is derived from an EMBL/GenBank/DDBJ whole genome shotgun (WGS) entry which is preliminary data.</text>
</comment>
<dbReference type="PANTHER" id="PTHR37540">
    <property type="entry name" value="TRANSCRIPTION FACTOR (ACR-2), PUTATIVE-RELATED-RELATED"/>
    <property type="match status" value="1"/>
</dbReference>
<protein>
    <submittedName>
        <fullName evidence="2">Uncharacterized protein</fullName>
    </submittedName>
</protein>
<gene>
    <name evidence="2" type="ORF">HYFRA_00008343</name>
</gene>
<feature type="compositionally biased region" description="Basic and acidic residues" evidence="1">
    <location>
        <begin position="1"/>
        <end position="10"/>
    </location>
</feature>
<sequence>MDNPGLDKENNSSSSISFPFIVSTDQSKPDKKTRKLVKQHVMRDIALARRKGNKNFRSPHIQIPLVVPEMNGGDWLPFASEPEIDNQEVNQMLERILAPRPSLERLGAGRFDPFLPYPIEMDHTSRGLIDNVFDTRMNTMKPYRDAFFHIAIHDRSAFFQLLANTELLRNSQKAYESDGKAQISYTAAKYHAKAIKLANSRLPNSEDAVSDGFISTVLIMALYNHILQDFKSWNIHMSGLKRIVELRGGIETLQTTPTLRLLISWHDISGCYAHDQEPHFPYPVSSLPTLPTPDVPPSALVQHLINTFSSSSYTAIAQNLLIFHSYHEVLRYENNWPEGRFISDKVVSGFWMNRIIQMLLCLKYPINSPNSFLKDVEETENSTKELDLQILAEIWRLGALLYLAEIRRRMGTWPVRIEVYVSKVQRIFRQYDVSNSLFLKGVGVLKLWVLVLAILEARNVEEQSLLMEDLRSVMCHEHLSSYDELRSALEGMFWDGSVFDEKLKDFWEKSRAQSRDSGSRMMVVGRE</sequence>